<dbReference type="GO" id="GO:0005509">
    <property type="term" value="F:calcium ion binding"/>
    <property type="evidence" value="ECO:0007669"/>
    <property type="project" value="TreeGrafter"/>
</dbReference>
<dbReference type="GO" id="GO:0005544">
    <property type="term" value="F:calcium-dependent phospholipid binding"/>
    <property type="evidence" value="ECO:0007669"/>
    <property type="project" value="TreeGrafter"/>
</dbReference>
<feature type="region of interest" description="Disordered" evidence="2">
    <location>
        <begin position="97"/>
        <end position="152"/>
    </location>
</feature>
<dbReference type="GO" id="GO:0006906">
    <property type="term" value="P:vesicle fusion"/>
    <property type="evidence" value="ECO:0007669"/>
    <property type="project" value="TreeGrafter"/>
</dbReference>
<reference evidence="5" key="2">
    <citation type="submission" date="2025-08" db="UniProtKB">
        <authorList>
            <consortium name="Ensembl"/>
        </authorList>
    </citation>
    <scope>IDENTIFICATION</scope>
</reference>
<keyword evidence="3" id="KW-0812">Transmembrane</keyword>
<feature type="compositionally biased region" description="Low complexity" evidence="2">
    <location>
        <begin position="134"/>
        <end position="146"/>
    </location>
</feature>
<evidence type="ECO:0000256" key="1">
    <source>
        <dbReference type="ARBA" id="ARBA00006996"/>
    </source>
</evidence>
<dbReference type="PANTHER" id="PTHR10024">
    <property type="entry name" value="SYNAPTOTAGMIN"/>
    <property type="match status" value="1"/>
</dbReference>
<feature type="compositionally biased region" description="Low complexity" evidence="2">
    <location>
        <begin position="202"/>
        <end position="229"/>
    </location>
</feature>
<evidence type="ECO:0000313" key="6">
    <source>
        <dbReference type="Proteomes" id="UP001501920"/>
    </source>
</evidence>
<dbReference type="GO" id="GO:0000149">
    <property type="term" value="F:SNARE binding"/>
    <property type="evidence" value="ECO:0007669"/>
    <property type="project" value="TreeGrafter"/>
</dbReference>
<feature type="transmembrane region" description="Helical" evidence="3">
    <location>
        <begin position="20"/>
        <end position="46"/>
    </location>
</feature>
<dbReference type="SUPFAM" id="SSF49562">
    <property type="entry name" value="C2 domain (Calcium/lipid-binding domain, CaLB)"/>
    <property type="match status" value="1"/>
</dbReference>
<protein>
    <recommendedName>
        <fullName evidence="4">C2 domain-containing protein</fullName>
    </recommendedName>
</protein>
<dbReference type="GO" id="GO:0001786">
    <property type="term" value="F:phosphatidylserine binding"/>
    <property type="evidence" value="ECO:0007669"/>
    <property type="project" value="TreeGrafter"/>
</dbReference>
<dbReference type="Proteomes" id="UP001501920">
    <property type="component" value="Chromosome 7"/>
</dbReference>
<evidence type="ECO:0000259" key="4">
    <source>
        <dbReference type="PROSITE" id="PS50004"/>
    </source>
</evidence>
<dbReference type="InterPro" id="IPR035892">
    <property type="entry name" value="C2_domain_sf"/>
</dbReference>
<evidence type="ECO:0000256" key="2">
    <source>
        <dbReference type="SAM" id="MobiDB-lite"/>
    </source>
</evidence>
<dbReference type="GO" id="GO:0070382">
    <property type="term" value="C:exocytic vesicle"/>
    <property type="evidence" value="ECO:0007669"/>
    <property type="project" value="TreeGrafter"/>
</dbReference>
<feature type="compositionally biased region" description="Polar residues" evidence="2">
    <location>
        <begin position="100"/>
        <end position="120"/>
    </location>
</feature>
<feature type="domain" description="C2" evidence="4">
    <location>
        <begin position="383"/>
        <end position="518"/>
    </location>
</feature>
<dbReference type="GO" id="GO:0005886">
    <property type="term" value="C:plasma membrane"/>
    <property type="evidence" value="ECO:0007669"/>
    <property type="project" value="TreeGrafter"/>
</dbReference>
<dbReference type="GO" id="GO:0030424">
    <property type="term" value="C:axon"/>
    <property type="evidence" value="ECO:0007669"/>
    <property type="project" value="TreeGrafter"/>
</dbReference>
<dbReference type="PROSITE" id="PS50004">
    <property type="entry name" value="C2"/>
    <property type="match status" value="1"/>
</dbReference>
<evidence type="ECO:0000256" key="3">
    <source>
        <dbReference type="SAM" id="Phobius"/>
    </source>
</evidence>
<reference evidence="5" key="3">
    <citation type="submission" date="2025-09" db="UniProtKB">
        <authorList>
            <consortium name="Ensembl"/>
        </authorList>
    </citation>
    <scope>IDENTIFICATION</scope>
</reference>
<dbReference type="GO" id="GO:0048791">
    <property type="term" value="P:calcium ion-regulated exocytosis of neurotransmitter"/>
    <property type="evidence" value="ECO:0007669"/>
    <property type="project" value="TreeGrafter"/>
</dbReference>
<dbReference type="InterPro" id="IPR000008">
    <property type="entry name" value="C2_dom"/>
</dbReference>
<dbReference type="GO" id="GO:0098793">
    <property type="term" value="C:presynapse"/>
    <property type="evidence" value="ECO:0007669"/>
    <property type="project" value="GOC"/>
</dbReference>
<dbReference type="AlphaFoldDB" id="A0AAR2JDY0"/>
<dbReference type="Pfam" id="PF00168">
    <property type="entry name" value="C2"/>
    <property type="match status" value="1"/>
</dbReference>
<accession>A0AAR2JDY0</accession>
<dbReference type="GO" id="GO:0030276">
    <property type="term" value="F:clathrin binding"/>
    <property type="evidence" value="ECO:0007669"/>
    <property type="project" value="TreeGrafter"/>
</dbReference>
<evidence type="ECO:0000313" key="5">
    <source>
        <dbReference type="Ensembl" id="ENSPNAP00000050150.1"/>
    </source>
</evidence>
<organism evidence="5 6">
    <name type="scientific">Pygocentrus nattereri</name>
    <name type="common">Red-bellied piranha</name>
    <dbReference type="NCBI Taxonomy" id="42514"/>
    <lineage>
        <taxon>Eukaryota</taxon>
        <taxon>Metazoa</taxon>
        <taxon>Chordata</taxon>
        <taxon>Craniata</taxon>
        <taxon>Vertebrata</taxon>
        <taxon>Euteleostomi</taxon>
        <taxon>Actinopterygii</taxon>
        <taxon>Neopterygii</taxon>
        <taxon>Teleostei</taxon>
        <taxon>Ostariophysi</taxon>
        <taxon>Characiformes</taxon>
        <taxon>Characoidei</taxon>
        <taxon>Pygocentrus</taxon>
    </lineage>
</organism>
<keyword evidence="3" id="KW-0472">Membrane</keyword>
<dbReference type="Gene3D" id="2.60.40.150">
    <property type="entry name" value="C2 domain"/>
    <property type="match status" value="1"/>
</dbReference>
<keyword evidence="3" id="KW-1133">Transmembrane helix</keyword>
<keyword evidence="6" id="KW-1185">Reference proteome</keyword>
<comment type="similarity">
    <text evidence="1">Belongs to the synaptotagmin family.</text>
</comment>
<feature type="region of interest" description="Disordered" evidence="2">
    <location>
        <begin position="189"/>
        <end position="230"/>
    </location>
</feature>
<dbReference type="GeneTree" id="ENSGT00930000151452"/>
<dbReference type="Ensembl" id="ENSPNAT00000079735.1">
    <property type="protein sequence ID" value="ENSPNAP00000050150.1"/>
    <property type="gene ID" value="ENSPNAG00000017851.2"/>
</dbReference>
<proteinExistence type="inferred from homology"/>
<name>A0AAR2JDY0_PYGNA</name>
<reference evidence="5 6" key="1">
    <citation type="submission" date="2020-10" db="EMBL/GenBank/DDBJ databases">
        <title>Pygocentrus nattereri (red-bellied piranha) genome, fPygNat1, primary haplotype.</title>
        <authorList>
            <person name="Myers G."/>
            <person name="Meyer A."/>
            <person name="Karagic N."/>
            <person name="Pippel M."/>
            <person name="Winkler S."/>
            <person name="Tracey A."/>
            <person name="Wood J."/>
            <person name="Formenti G."/>
            <person name="Howe K."/>
            <person name="Fedrigo O."/>
            <person name="Jarvis E.D."/>
        </authorList>
    </citation>
    <scope>NUCLEOTIDE SEQUENCE [LARGE SCALE GENOMIC DNA]</scope>
</reference>
<dbReference type="PANTHER" id="PTHR10024:SF351">
    <property type="entry name" value="SYNAPTOTAGMIN-4-LIKE"/>
    <property type="match status" value="1"/>
</dbReference>
<sequence>MPPNYSQKKKQEKKTSRTKVHLQILLAVGLAIFCFCLVLGCIICWCRRKSHPSDDKEAGLTLSSPPLDHVTVTLSPSPSINVLPIKQQYEELEGDVLDYPSQNSSSTPSEDDLSTLSRVSVDSKGPQKSRFPLRRLSSPVVPSSPSKLAVRSRASLPSIPKLSLVAKTRRALDRRSTVAGDNFLCSESSRLTTADPQGVPCSPQYGSSPQGVPSSPQCGSGSRRSSISSKQPPSLHFTLLFSPAEGALTVTVLGLFRASRRVSGATVRASLPPLCPAPMQGALARRHSLSLEPQSQVLTLQASSLEELKACTLRLVAFGKDFSGLRETPLGELELACAEVDWEPDTAVMYNLQLNPTRRRFKKSQSTQESLGNLRSSACPPRPLGQLFILLQYQTQAHRIKVMVRKAENLAKMTRMPGAADHYVVINLRQGGKVISTKETKGASGSNAVWNAPFLFDLPAGDIIRLPLVFEFVIMQGRLYTKSSALGRVLIGCEGPEAGQQHWKEMCNRGQVETARWHTLQQDTL</sequence>